<reference evidence="1" key="1">
    <citation type="submission" date="2024-06" db="EMBL/GenBank/DDBJ databases">
        <title>Genomic Encyclopedia of Type Strains, Phase IV (KMG-IV): sequencing the most valuable type-strain genomes for metagenomic binning, comparative biology and taxonomic classification.</title>
        <authorList>
            <person name="Goeker M."/>
        </authorList>
    </citation>
    <scope>NUCLEOTIDE SEQUENCE</scope>
    <source>
        <strain evidence="1">SJCon</strain>
    </source>
</reference>
<accession>A0ACC6TIN2</accession>
<organism evidence="1 2">
    <name type="scientific">Arthrobacter nitrophenolicus</name>
    <dbReference type="NCBI Taxonomy" id="683150"/>
    <lineage>
        <taxon>Bacteria</taxon>
        <taxon>Bacillati</taxon>
        <taxon>Actinomycetota</taxon>
        <taxon>Actinomycetes</taxon>
        <taxon>Micrococcales</taxon>
        <taxon>Micrococcaceae</taxon>
        <taxon>Arthrobacter</taxon>
    </lineage>
</organism>
<dbReference type="EMBL" id="JBEPNJ010000014">
    <property type="protein sequence ID" value="MET3773488.1"/>
    <property type="molecule type" value="Genomic_DNA"/>
</dbReference>
<sequence length="240" mass="24026">MNSTTTTAGESRRRSSGFAGAAFLAAALLLPACAPAASAPDPAATASQAAGPATAPPVTSPPAPTVAPASPSAQAPAVDVPVRAATLGPAAPAQPAPTSLTVAGTAINMPVIPGGVSAEGAMEIPDAFDKAAWYRFGPAPGAAEGTAVIAGHIDTTSDRAPFSKLKSVPAGTAIQVGREGAAALTYRVVRVELMAKDKFDGEALFRRSGPHELKVVTCGGTWLDERMDYSDNVIVTAVLE</sequence>
<gene>
    <name evidence="1" type="ORF">ABIC98_003152</name>
</gene>
<name>A0ACC6TIN2_9MICC</name>
<comment type="caution">
    <text evidence="1">The sequence shown here is derived from an EMBL/GenBank/DDBJ whole genome shotgun (WGS) entry which is preliminary data.</text>
</comment>
<evidence type="ECO:0000313" key="2">
    <source>
        <dbReference type="Proteomes" id="UP001549207"/>
    </source>
</evidence>
<keyword evidence="2" id="KW-1185">Reference proteome</keyword>
<proteinExistence type="predicted"/>
<dbReference type="Proteomes" id="UP001549207">
    <property type="component" value="Unassembled WGS sequence"/>
</dbReference>
<protein>
    <submittedName>
        <fullName evidence="1">Uncharacterized protein</fullName>
    </submittedName>
</protein>
<evidence type="ECO:0000313" key="1">
    <source>
        <dbReference type="EMBL" id="MET3773488.1"/>
    </source>
</evidence>